<dbReference type="Proteomes" id="UP000499080">
    <property type="component" value="Unassembled WGS sequence"/>
</dbReference>
<reference evidence="2 3" key="1">
    <citation type="journal article" date="2019" name="Sci. Rep.">
        <title>Orb-weaving spider Araneus ventricosus genome elucidates the spidroin gene catalogue.</title>
        <authorList>
            <person name="Kono N."/>
            <person name="Nakamura H."/>
            <person name="Ohtoshi R."/>
            <person name="Moran D.A.P."/>
            <person name="Shinohara A."/>
            <person name="Yoshida Y."/>
            <person name="Fujiwara M."/>
            <person name="Mori M."/>
            <person name="Tomita M."/>
            <person name="Arakawa K."/>
        </authorList>
    </citation>
    <scope>NUCLEOTIDE SEQUENCE [LARGE SCALE GENOMIC DNA]</scope>
</reference>
<evidence type="ECO:0000313" key="2">
    <source>
        <dbReference type="EMBL" id="GBM58161.1"/>
    </source>
</evidence>
<evidence type="ECO:0000313" key="3">
    <source>
        <dbReference type="Proteomes" id="UP000499080"/>
    </source>
</evidence>
<proteinExistence type="predicted"/>
<protein>
    <submittedName>
        <fullName evidence="2">Uncharacterized protein</fullName>
    </submittedName>
</protein>
<keyword evidence="3" id="KW-1185">Reference proteome</keyword>
<feature type="region of interest" description="Disordered" evidence="1">
    <location>
        <begin position="101"/>
        <end position="129"/>
    </location>
</feature>
<dbReference type="EMBL" id="BGPR01001623">
    <property type="protein sequence ID" value="GBM58161.1"/>
    <property type="molecule type" value="Genomic_DNA"/>
</dbReference>
<gene>
    <name evidence="2" type="ORF">AVEN_125037_1</name>
</gene>
<name>A0A4Y2GZ26_ARAVE</name>
<feature type="compositionally biased region" description="Polar residues" evidence="1">
    <location>
        <begin position="169"/>
        <end position="183"/>
    </location>
</feature>
<feature type="region of interest" description="Disordered" evidence="1">
    <location>
        <begin position="157"/>
        <end position="183"/>
    </location>
</feature>
<comment type="caution">
    <text evidence="2">The sequence shown here is derived from an EMBL/GenBank/DDBJ whole genome shotgun (WGS) entry which is preliminary data.</text>
</comment>
<dbReference type="AlphaFoldDB" id="A0A4Y2GZ26"/>
<accession>A0A4Y2GZ26</accession>
<evidence type="ECO:0000256" key="1">
    <source>
        <dbReference type="SAM" id="MobiDB-lite"/>
    </source>
</evidence>
<organism evidence="2 3">
    <name type="scientific">Araneus ventricosus</name>
    <name type="common">Orbweaver spider</name>
    <name type="synonym">Epeira ventricosa</name>
    <dbReference type="NCBI Taxonomy" id="182803"/>
    <lineage>
        <taxon>Eukaryota</taxon>
        <taxon>Metazoa</taxon>
        <taxon>Ecdysozoa</taxon>
        <taxon>Arthropoda</taxon>
        <taxon>Chelicerata</taxon>
        <taxon>Arachnida</taxon>
        <taxon>Araneae</taxon>
        <taxon>Araneomorphae</taxon>
        <taxon>Entelegynae</taxon>
        <taxon>Araneoidea</taxon>
        <taxon>Araneidae</taxon>
        <taxon>Araneus</taxon>
    </lineage>
</organism>
<sequence length="198" mass="21591">MCWLEITFTITPLNANSDAHRQDPSFPTTPLNANSDALLQNPSFPITPLNAIRTPADPFISRSTPLNANSDACPKTRSLQSLPHQRFGTLPKPIPFPITSVRQIRHQRQTPPATRKSDPATHSDNSINKFARSAKPVILTLHSLNSGRPAAMYPYPIPPSSTEFGRPSAKTSSPHHSTQKVGVTSIVTKPVIPILHSS</sequence>